<dbReference type="PIRSF" id="PIRSF000137">
    <property type="entry name" value="Alcohol_oxidase"/>
    <property type="match status" value="1"/>
</dbReference>
<evidence type="ECO:0000256" key="4">
    <source>
        <dbReference type="ARBA" id="ARBA00022827"/>
    </source>
</evidence>
<proteinExistence type="inferred from homology"/>
<dbReference type="PROSITE" id="PS00624">
    <property type="entry name" value="GMC_OXRED_2"/>
    <property type="match status" value="1"/>
</dbReference>
<dbReference type="InterPro" id="IPR012132">
    <property type="entry name" value="GMC_OxRdtase"/>
</dbReference>
<comment type="caution">
    <text evidence="10">The sequence shown here is derived from an EMBL/GenBank/DDBJ whole genome shotgun (WGS) entry which is preliminary data.</text>
</comment>
<accession>A0A9N8ENI8</accession>
<dbReference type="GO" id="GO:0016614">
    <property type="term" value="F:oxidoreductase activity, acting on CH-OH group of donors"/>
    <property type="evidence" value="ECO:0007669"/>
    <property type="project" value="InterPro"/>
</dbReference>
<dbReference type="EMBL" id="CAICTM010001431">
    <property type="protein sequence ID" value="CAB9523575.1"/>
    <property type="molecule type" value="Genomic_DNA"/>
</dbReference>
<reference evidence="10" key="1">
    <citation type="submission" date="2020-06" db="EMBL/GenBank/DDBJ databases">
        <authorList>
            <consortium name="Plant Systems Biology data submission"/>
        </authorList>
    </citation>
    <scope>NUCLEOTIDE SEQUENCE</scope>
    <source>
        <strain evidence="10">D6</strain>
    </source>
</reference>
<evidence type="ECO:0000256" key="1">
    <source>
        <dbReference type="ARBA" id="ARBA00001974"/>
    </source>
</evidence>
<organism evidence="10 11">
    <name type="scientific">Seminavis robusta</name>
    <dbReference type="NCBI Taxonomy" id="568900"/>
    <lineage>
        <taxon>Eukaryota</taxon>
        <taxon>Sar</taxon>
        <taxon>Stramenopiles</taxon>
        <taxon>Ochrophyta</taxon>
        <taxon>Bacillariophyta</taxon>
        <taxon>Bacillariophyceae</taxon>
        <taxon>Bacillariophycidae</taxon>
        <taxon>Naviculales</taxon>
        <taxon>Naviculaceae</taxon>
        <taxon>Seminavis</taxon>
    </lineage>
</organism>
<keyword evidence="11" id="KW-1185">Reference proteome</keyword>
<evidence type="ECO:0000313" key="10">
    <source>
        <dbReference type="EMBL" id="CAB9523575.1"/>
    </source>
</evidence>
<dbReference type="SUPFAM" id="SSF51905">
    <property type="entry name" value="FAD/NAD(P)-binding domain"/>
    <property type="match status" value="1"/>
</dbReference>
<evidence type="ECO:0000313" key="11">
    <source>
        <dbReference type="Proteomes" id="UP001153069"/>
    </source>
</evidence>
<dbReference type="Gene3D" id="3.50.50.60">
    <property type="entry name" value="FAD/NAD(P)-binding domain"/>
    <property type="match status" value="1"/>
</dbReference>
<dbReference type="SUPFAM" id="SSF54373">
    <property type="entry name" value="FAD-linked reductases, C-terminal domain"/>
    <property type="match status" value="1"/>
</dbReference>
<dbReference type="InterPro" id="IPR007867">
    <property type="entry name" value="GMC_OxRtase_C"/>
</dbReference>
<evidence type="ECO:0000256" key="6">
    <source>
        <dbReference type="RuleBase" id="RU003968"/>
    </source>
</evidence>
<dbReference type="GO" id="GO:0050660">
    <property type="term" value="F:flavin adenine dinucleotide binding"/>
    <property type="evidence" value="ECO:0007669"/>
    <property type="project" value="InterPro"/>
</dbReference>
<keyword evidence="3 6" id="KW-0285">Flavoprotein</keyword>
<dbReference type="PANTHER" id="PTHR11552">
    <property type="entry name" value="GLUCOSE-METHANOL-CHOLINE GMC OXIDOREDUCTASE"/>
    <property type="match status" value="1"/>
</dbReference>
<evidence type="ECO:0000259" key="8">
    <source>
        <dbReference type="PROSITE" id="PS00623"/>
    </source>
</evidence>
<feature type="domain" description="Glucose-methanol-choline oxidoreductase N-terminal" evidence="9">
    <location>
        <begin position="317"/>
        <end position="331"/>
    </location>
</feature>
<protein>
    <submittedName>
        <fullName evidence="10">Oxygen-dependent choline dehydrogenase</fullName>
    </submittedName>
</protein>
<keyword evidence="4 5" id="KW-0274">FAD</keyword>
<dbReference type="PROSITE" id="PS00623">
    <property type="entry name" value="GMC_OXRED_1"/>
    <property type="match status" value="1"/>
</dbReference>
<dbReference type="NCBIfam" id="NF002550">
    <property type="entry name" value="PRK02106.1"/>
    <property type="match status" value="1"/>
</dbReference>
<dbReference type="Pfam" id="PF00732">
    <property type="entry name" value="GMC_oxred_N"/>
    <property type="match status" value="1"/>
</dbReference>
<comment type="cofactor">
    <cofactor evidence="1 5">
        <name>FAD</name>
        <dbReference type="ChEBI" id="CHEBI:57692"/>
    </cofactor>
</comment>
<dbReference type="Gene3D" id="3.30.560.10">
    <property type="entry name" value="Glucose Oxidase, domain 3"/>
    <property type="match status" value="1"/>
</dbReference>
<dbReference type="AlphaFoldDB" id="A0A9N8ENI8"/>
<feature type="binding site" evidence="5">
    <location>
        <begin position="131"/>
        <end position="134"/>
    </location>
    <ligand>
        <name>FAD</name>
        <dbReference type="ChEBI" id="CHEBI:57692"/>
    </ligand>
</feature>
<dbReference type="Pfam" id="PF05199">
    <property type="entry name" value="GMC_oxred_C"/>
    <property type="match status" value="1"/>
</dbReference>
<gene>
    <name evidence="10" type="ORF">SEMRO_1433_G272200.1</name>
</gene>
<feature type="compositionally biased region" description="Basic and acidic residues" evidence="7">
    <location>
        <begin position="617"/>
        <end position="627"/>
    </location>
</feature>
<dbReference type="OrthoDB" id="269227at2759"/>
<evidence type="ECO:0000256" key="7">
    <source>
        <dbReference type="SAM" id="MobiDB-lite"/>
    </source>
</evidence>
<comment type="similarity">
    <text evidence="2 6">Belongs to the GMC oxidoreductase family.</text>
</comment>
<dbReference type="InterPro" id="IPR000172">
    <property type="entry name" value="GMC_OxRdtase_N"/>
</dbReference>
<name>A0A9N8ENI8_9STRA</name>
<evidence type="ECO:0000259" key="9">
    <source>
        <dbReference type="PROSITE" id="PS00624"/>
    </source>
</evidence>
<dbReference type="Proteomes" id="UP001153069">
    <property type="component" value="Unassembled WGS sequence"/>
</dbReference>
<evidence type="ECO:0000256" key="5">
    <source>
        <dbReference type="PIRSR" id="PIRSR000137-2"/>
    </source>
</evidence>
<dbReference type="PANTHER" id="PTHR11552:SF147">
    <property type="entry name" value="CHOLINE DEHYDROGENASE, MITOCHONDRIAL"/>
    <property type="match status" value="1"/>
</dbReference>
<evidence type="ECO:0000256" key="2">
    <source>
        <dbReference type="ARBA" id="ARBA00010790"/>
    </source>
</evidence>
<feature type="domain" description="Glucose-methanol-choline oxidoreductase N-terminal" evidence="8">
    <location>
        <begin position="121"/>
        <end position="144"/>
    </location>
</feature>
<feature type="region of interest" description="Disordered" evidence="7">
    <location>
        <begin position="604"/>
        <end position="627"/>
    </location>
</feature>
<evidence type="ECO:0000256" key="3">
    <source>
        <dbReference type="ARBA" id="ARBA00022630"/>
    </source>
</evidence>
<sequence length="627" mass="68387">MVSSFLLAAHQRSLFGRKWTVASRFVSTATTQNTANADNPDYVVAGAGSAGSVIASRLAQAGKSVTLLEAGHSDRSGHVRDLFIHMPTALAWPMSSPRYNWGFGVEPAPALGGRVISCPRGKGLGGSSSINGLVYVRGHPENFNEWQHMGADGWDYASVLPYFKKAETWAHHTNHHDDDNNRLYRGDTGPLHVKNGDNAAKTPLYDLFIKAGSEAGYGMTPDYNAQRQEGFGPMAMTVFHSGSLRGCRSSTASAYLHPAVKHHSPQLKVQTNAMIQKVIFDNQEGAKPRATGLEYLDGKTRTMQTIHANQEVILCLGSIQSPQLLQVSGIGDTSHLHQIGVTSIVHHNPHVGQNLQDHLELYFQQEVIPPISIAPVLSSYWEQLKLGIEWILTRKGLGATNQFEAAAFVRSAPTKPFPDVQFHFLPVGISYDGVTLAPSKTGHSLQIHIGASASKSRGYVKAKTADMNEQPKIQFNYMSHDEDWIDMRNAIEVARQVMRQPVLKDIVGDEIMPGKNANLDDYITEHVESAYHPCGTCRMGASQDENQAVVDPCGRVHGVDALRVVDASIFPTITNGNLNAPVIMVAERMADLILGKEPLPPVELSAGNEPWVPPENGTDRENSPMVP</sequence>
<dbReference type="InterPro" id="IPR036188">
    <property type="entry name" value="FAD/NAD-bd_sf"/>
</dbReference>